<feature type="domain" description="Origin recognition complex subunit 3 insertion" evidence="12">
    <location>
        <begin position="359"/>
        <end position="596"/>
    </location>
</feature>
<proteinExistence type="inferred from homology"/>
<evidence type="ECO:0000313" key="14">
    <source>
        <dbReference type="Proteomes" id="UP001642483"/>
    </source>
</evidence>
<protein>
    <recommendedName>
        <fullName evidence="3">Origin recognition complex subunit 3</fullName>
    </recommendedName>
</protein>
<dbReference type="Pfam" id="PF18137">
    <property type="entry name" value="WHD_ORC"/>
    <property type="match status" value="1"/>
</dbReference>
<keyword evidence="7" id="KW-0539">Nucleus</keyword>
<comment type="similarity">
    <text evidence="2">Belongs to the ORC3 family.</text>
</comment>
<evidence type="ECO:0000259" key="11">
    <source>
        <dbReference type="Pfam" id="PF18137"/>
    </source>
</evidence>
<dbReference type="Pfam" id="PF07034">
    <property type="entry name" value="ORC3_N"/>
    <property type="match status" value="1"/>
</dbReference>
<evidence type="ECO:0000256" key="7">
    <source>
        <dbReference type="ARBA" id="ARBA00023242"/>
    </source>
</evidence>
<dbReference type="InterPro" id="IPR045663">
    <property type="entry name" value="ORC3_ins"/>
</dbReference>
<gene>
    <name evidence="13" type="ORF">CVLEPA_LOCUS6014</name>
</gene>
<organism evidence="13 14">
    <name type="scientific">Clavelina lepadiformis</name>
    <name type="common">Light-bulb sea squirt</name>
    <name type="synonym">Ascidia lepadiformis</name>
    <dbReference type="NCBI Taxonomy" id="159417"/>
    <lineage>
        <taxon>Eukaryota</taxon>
        <taxon>Metazoa</taxon>
        <taxon>Chordata</taxon>
        <taxon>Tunicata</taxon>
        <taxon>Ascidiacea</taxon>
        <taxon>Aplousobranchia</taxon>
        <taxon>Clavelinidae</taxon>
        <taxon>Clavelina</taxon>
    </lineage>
</organism>
<feature type="domain" description="Origin recognition complex subunit 3 winged helix C-terminal" evidence="11">
    <location>
        <begin position="609"/>
        <end position="723"/>
    </location>
</feature>
<reference evidence="13 14" key="1">
    <citation type="submission" date="2024-02" db="EMBL/GenBank/DDBJ databases">
        <authorList>
            <person name="Daric V."/>
            <person name="Darras S."/>
        </authorList>
    </citation>
    <scope>NUCLEOTIDE SEQUENCE [LARGE SCALE GENOMIC DNA]</scope>
</reference>
<dbReference type="InterPro" id="IPR045667">
    <property type="entry name" value="ORC3_N"/>
</dbReference>
<dbReference type="EMBL" id="CAWYQH010000035">
    <property type="protein sequence ID" value="CAK8676555.1"/>
    <property type="molecule type" value="Genomic_DNA"/>
</dbReference>
<keyword evidence="5" id="KW-0235">DNA replication</keyword>
<evidence type="ECO:0000256" key="1">
    <source>
        <dbReference type="ARBA" id="ARBA00004123"/>
    </source>
</evidence>
<dbReference type="InterPro" id="IPR040855">
    <property type="entry name" value="ORC_WH_C"/>
</dbReference>
<evidence type="ECO:0000256" key="2">
    <source>
        <dbReference type="ARBA" id="ARBA00010977"/>
    </source>
</evidence>
<feature type="domain" description="Origin recognition complex subunit 3 N-terminal" evidence="10">
    <location>
        <begin position="7"/>
        <end position="345"/>
    </location>
</feature>
<comment type="subunit">
    <text evidence="8">Component of ORC, a complex composed of at least 6 subunits: ORC1, ORC2, ORC3, ORC4, ORC5 and ORC6. ORC is regulated in a cell-cycle dependent manner. It is sequentially assembled at the exit from anaphase of mitosis and disassembled as cells enter S phase.</text>
</comment>
<comment type="function">
    <text evidence="9">Component of the origin recognition complex (ORC) that binds origins of replication. DNA-binding is ATP-dependent. The specific DNA sequences that define origins of replication have not been identified yet. ORC is required to assemble the pre-replication complex necessary to initiate DNA replication. Binds histone H3 and H4 trimethylation marks H3K9me3, H3K27me3 and H4K20me3.</text>
</comment>
<dbReference type="Proteomes" id="UP001642483">
    <property type="component" value="Unassembled WGS sequence"/>
</dbReference>
<dbReference type="Pfam" id="PF19675">
    <property type="entry name" value="ORC3_ins"/>
    <property type="match status" value="1"/>
</dbReference>
<evidence type="ECO:0000256" key="8">
    <source>
        <dbReference type="ARBA" id="ARBA00026084"/>
    </source>
</evidence>
<evidence type="ECO:0000256" key="4">
    <source>
        <dbReference type="ARBA" id="ARBA00022553"/>
    </source>
</evidence>
<comment type="subcellular location">
    <subcellularLocation>
        <location evidence="1">Nucleus</location>
    </subcellularLocation>
</comment>
<evidence type="ECO:0000256" key="3">
    <source>
        <dbReference type="ARBA" id="ARBA00019085"/>
    </source>
</evidence>
<evidence type="ECO:0000259" key="10">
    <source>
        <dbReference type="Pfam" id="PF07034"/>
    </source>
</evidence>
<name>A0ABP0FA28_CLALP</name>
<comment type="caution">
    <text evidence="13">The sequence shown here is derived from an EMBL/GenBank/DDBJ whole genome shotgun (WGS) entry which is preliminary data.</text>
</comment>
<keyword evidence="6" id="KW-0238">DNA-binding</keyword>
<dbReference type="PANTHER" id="PTHR12748:SF0">
    <property type="entry name" value="ORIGIN RECOGNITION COMPLEX SUBUNIT 3"/>
    <property type="match status" value="1"/>
</dbReference>
<evidence type="ECO:0000313" key="13">
    <source>
        <dbReference type="EMBL" id="CAK8676555.1"/>
    </source>
</evidence>
<evidence type="ECO:0000256" key="6">
    <source>
        <dbReference type="ARBA" id="ARBA00023125"/>
    </source>
</evidence>
<keyword evidence="14" id="KW-1185">Reference proteome</keyword>
<dbReference type="InterPro" id="IPR020795">
    <property type="entry name" value="ORC3"/>
</dbReference>
<sequence>MEDIAASSISKGCFFIPGNAKSSTIQASDHFDDCGVKPQLRWKMAQKIWNEIEDSISNLHIEIQEKLFNDLVQYIKLAQEKQYEKNYLSSGKRTEIPTAALITGVNMTDHVTLFSQLCTKIKEDVSSYVAILEAKNCSNMKSLMRALGDQLLNVCEDNKKDGTANNDLLVYMKKKSTPLTISMLEKWYFKSIATKFLQTSPSKKRKLINEIPNPPIIVICQQLEAFSSKVLQEFILMCSFHAQRLPIVFVFGIATSWSDVSQRLLPHSAIVHLSVERFHAPSASSHLALIIDRILLTSQHPFKLSGKCFQLILDVFLCHDFSIANFLHTLKFCVMEHFYEQSASIACCASLQESIDMICNLKKNELKEFKKIESMKRHLASLKADKQKCIKDGTKFKALVAKLLEDLHQFHNCYFSALRSLHAFTATLPHYPMGKQIRELYCSCFCTELTKHDGFQQAFTILKVSSRDQLIERLESCLKPLQLSELSSDSSQDELHFSTACSRIKYLINSLKSIGENDEVEMNENTEDREEQLETVKYAYQLQERLRAKAEKKRVKKMTKYEKLREEALTFLRKFYEYHLRKVKSFPLYEVFYFDSSATIRRHIVAAPRLSIQTALSDPYQYLQVASLETAAYGVIPSNAPDICVAYKLHNESGNIINLYDWLMAFQTVVTSQREDKENEHEESDDVDDITQARFIKAVSELQFLGFIKPTKKKTDHVQRLTWSHT</sequence>
<dbReference type="CDD" id="cd20704">
    <property type="entry name" value="Orc3"/>
    <property type="match status" value="2"/>
</dbReference>
<evidence type="ECO:0000259" key="12">
    <source>
        <dbReference type="Pfam" id="PF19675"/>
    </source>
</evidence>
<dbReference type="PANTHER" id="PTHR12748">
    <property type="entry name" value="ORIGIN RECOGNITION COMPLEX SUBUNIT 3"/>
    <property type="match status" value="1"/>
</dbReference>
<evidence type="ECO:0000256" key="9">
    <source>
        <dbReference type="ARBA" id="ARBA00045241"/>
    </source>
</evidence>
<keyword evidence="4" id="KW-0597">Phosphoprotein</keyword>
<evidence type="ECO:0000256" key="5">
    <source>
        <dbReference type="ARBA" id="ARBA00022705"/>
    </source>
</evidence>
<accession>A0ABP0FA28</accession>